<evidence type="ECO:0000313" key="1">
    <source>
        <dbReference type="EMBL" id="GIU40996.1"/>
    </source>
</evidence>
<protein>
    <submittedName>
        <fullName evidence="1">Uncharacterized protein</fullName>
    </submittedName>
</protein>
<organism evidence="1 2">
    <name type="scientific">Shewanella colwelliana</name>
    <name type="common">Alteromonas colwelliana</name>
    <dbReference type="NCBI Taxonomy" id="23"/>
    <lineage>
        <taxon>Bacteria</taxon>
        <taxon>Pseudomonadati</taxon>
        <taxon>Pseudomonadota</taxon>
        <taxon>Gammaproteobacteria</taxon>
        <taxon>Alteromonadales</taxon>
        <taxon>Shewanellaceae</taxon>
        <taxon>Shewanella</taxon>
    </lineage>
</organism>
<keyword evidence="2" id="KW-1185">Reference proteome</keyword>
<dbReference type="EMBL" id="BPEU01000013">
    <property type="protein sequence ID" value="GIU40996.1"/>
    <property type="molecule type" value="Genomic_DNA"/>
</dbReference>
<proteinExistence type="predicted"/>
<comment type="caution">
    <text evidence="1">The sequence shown here is derived from an EMBL/GenBank/DDBJ whole genome shotgun (WGS) entry which is preliminary data.</text>
</comment>
<sequence>MISAATIVRKFKIGAAVIADPAPTASLEEVQRILTQQFPMIRHTRLYDEDGVLSDDATEILYEFQLIPVKTKG</sequence>
<dbReference type="RefSeq" id="WP_220756912.1">
    <property type="nucleotide sequence ID" value="NZ_BPEU01000013.1"/>
</dbReference>
<dbReference type="Proteomes" id="UP000773469">
    <property type="component" value="Unassembled WGS sequence"/>
</dbReference>
<accession>A0ABQ4P0H5</accession>
<evidence type="ECO:0000313" key="2">
    <source>
        <dbReference type="Proteomes" id="UP000773469"/>
    </source>
</evidence>
<reference evidence="1 2" key="1">
    <citation type="submission" date="2021-05" db="EMBL/GenBank/DDBJ databases">
        <title>Molecular characterization for Shewanella algae harboring chromosomal blaOXA-55-like strains isolated from clinical and environment sample.</title>
        <authorList>
            <person name="Ohama Y."/>
            <person name="Aoki K."/>
            <person name="Harada S."/>
            <person name="Moriya K."/>
            <person name="Ishii Y."/>
            <person name="Tateda K."/>
        </authorList>
    </citation>
    <scope>NUCLEOTIDE SEQUENCE [LARGE SCALE GENOMIC DNA]</scope>
    <source>
        <strain evidence="1 2">MBTL60-118</strain>
    </source>
</reference>
<name>A0ABQ4P0H5_SHECO</name>
<gene>
    <name evidence="1" type="ORF">TUM3794_20320</name>
</gene>